<reference evidence="1 2" key="1">
    <citation type="submission" date="2019-01" db="EMBL/GenBank/DDBJ databases">
        <title>Geovibrio thiophilus DSM 11263, complete genome.</title>
        <authorList>
            <person name="Spring S."/>
            <person name="Bunk B."/>
            <person name="Sproer C."/>
        </authorList>
    </citation>
    <scope>NUCLEOTIDE SEQUENCE [LARGE SCALE GENOMIC DNA]</scope>
    <source>
        <strain evidence="1 2">DSM 11263</strain>
    </source>
</reference>
<sequence>MLKSNTELIESIKNDSPEFRELFNEHIRMEQDLEALLSLKYYPPEVEAKIKEIKKQKLIGKDKMERIAVEYQKRFSSN</sequence>
<dbReference type="Proteomes" id="UP000287502">
    <property type="component" value="Chromosome"/>
</dbReference>
<dbReference type="InterPro" id="IPR038444">
    <property type="entry name" value="DUF465_sf"/>
</dbReference>
<keyword evidence="2" id="KW-1185">Reference proteome</keyword>
<dbReference type="AlphaFoldDB" id="A0A410JYQ2"/>
<evidence type="ECO:0000313" key="2">
    <source>
        <dbReference type="Proteomes" id="UP000287502"/>
    </source>
</evidence>
<dbReference type="Gene3D" id="6.10.280.50">
    <property type="match status" value="1"/>
</dbReference>
<organism evidence="1 2">
    <name type="scientific">Geovibrio thiophilus</name>
    <dbReference type="NCBI Taxonomy" id="139438"/>
    <lineage>
        <taxon>Bacteria</taxon>
        <taxon>Pseudomonadati</taxon>
        <taxon>Deferribacterota</taxon>
        <taxon>Deferribacteres</taxon>
        <taxon>Deferribacterales</taxon>
        <taxon>Geovibrionaceae</taxon>
        <taxon>Geovibrio</taxon>
    </lineage>
</organism>
<dbReference type="KEGG" id="gtl:EP073_07540"/>
<gene>
    <name evidence="1" type="ORF">EP073_07540</name>
</gene>
<dbReference type="RefSeq" id="WP_128466545.1">
    <property type="nucleotide sequence ID" value="NZ_CP035108.1"/>
</dbReference>
<accession>A0A410JYQ2</accession>
<protein>
    <submittedName>
        <fullName evidence="1">DUF465 domain-containing protein</fullName>
    </submittedName>
</protein>
<dbReference type="EMBL" id="CP035108">
    <property type="protein sequence ID" value="QAR33259.1"/>
    <property type="molecule type" value="Genomic_DNA"/>
</dbReference>
<dbReference type="OrthoDB" id="9808950at2"/>
<proteinExistence type="predicted"/>
<evidence type="ECO:0000313" key="1">
    <source>
        <dbReference type="EMBL" id="QAR33259.1"/>
    </source>
</evidence>
<name>A0A410JYQ2_9BACT</name>